<proteinExistence type="predicted"/>
<keyword evidence="2" id="KW-0732">Signal</keyword>
<dbReference type="AlphaFoldDB" id="A0AAP2GFK1"/>
<feature type="domain" description="Thioredoxin" evidence="3">
    <location>
        <begin position="11"/>
        <end position="144"/>
    </location>
</feature>
<organism evidence="4 5">
    <name type="scientific">Dawidia soli</name>
    <dbReference type="NCBI Taxonomy" id="2782352"/>
    <lineage>
        <taxon>Bacteria</taxon>
        <taxon>Pseudomonadati</taxon>
        <taxon>Bacteroidota</taxon>
        <taxon>Cytophagia</taxon>
        <taxon>Cytophagales</taxon>
        <taxon>Chryseotaleaceae</taxon>
        <taxon>Dawidia</taxon>
    </lineage>
</organism>
<sequence>MKKIFCFLLLSASYSWAHAQTATVVKFDRIEKIMKTQTDEVQVINFWATWCAPCVKELPLFEKLGAETPGVKVTLVNLDFADKVEKVNAFMARKNIKSETVLLDEIDYNTWIDKVDASWQGAIPATLIVNTRTGTRKFVERELADGELQQLVASVK</sequence>
<evidence type="ECO:0000313" key="4">
    <source>
        <dbReference type="EMBL" id="MBT1685191.1"/>
    </source>
</evidence>
<dbReference type="PROSITE" id="PS00194">
    <property type="entry name" value="THIOREDOXIN_1"/>
    <property type="match status" value="1"/>
</dbReference>
<gene>
    <name evidence="4" type="ORF">KK078_01415</name>
</gene>
<dbReference type="InterPro" id="IPR050553">
    <property type="entry name" value="Thioredoxin_ResA/DsbE_sf"/>
</dbReference>
<comment type="caution">
    <text evidence="4">The sequence shown here is derived from an EMBL/GenBank/DDBJ whole genome shotgun (WGS) entry which is preliminary data.</text>
</comment>
<name>A0AAP2GFK1_9BACT</name>
<accession>A0AAP2GFK1</accession>
<dbReference type="Gene3D" id="3.40.30.10">
    <property type="entry name" value="Glutaredoxin"/>
    <property type="match status" value="1"/>
</dbReference>
<keyword evidence="1" id="KW-0676">Redox-active center</keyword>
<feature type="signal peptide" evidence="2">
    <location>
        <begin position="1"/>
        <end position="19"/>
    </location>
</feature>
<dbReference type="GO" id="GO:0016491">
    <property type="term" value="F:oxidoreductase activity"/>
    <property type="evidence" value="ECO:0007669"/>
    <property type="project" value="InterPro"/>
</dbReference>
<evidence type="ECO:0000256" key="2">
    <source>
        <dbReference type="SAM" id="SignalP"/>
    </source>
</evidence>
<dbReference type="InterPro" id="IPR036249">
    <property type="entry name" value="Thioredoxin-like_sf"/>
</dbReference>
<dbReference type="CDD" id="cd02966">
    <property type="entry name" value="TlpA_like_family"/>
    <property type="match status" value="1"/>
</dbReference>
<dbReference type="PROSITE" id="PS51352">
    <property type="entry name" value="THIOREDOXIN_2"/>
    <property type="match status" value="1"/>
</dbReference>
<dbReference type="PANTHER" id="PTHR42852:SF13">
    <property type="entry name" value="PROTEIN DIPZ"/>
    <property type="match status" value="1"/>
</dbReference>
<evidence type="ECO:0000313" key="5">
    <source>
        <dbReference type="Proteomes" id="UP001319180"/>
    </source>
</evidence>
<keyword evidence="5" id="KW-1185">Reference proteome</keyword>
<dbReference type="Pfam" id="PF00578">
    <property type="entry name" value="AhpC-TSA"/>
    <property type="match status" value="1"/>
</dbReference>
<dbReference type="Proteomes" id="UP001319180">
    <property type="component" value="Unassembled WGS sequence"/>
</dbReference>
<feature type="chain" id="PRO_5043046477" evidence="2">
    <location>
        <begin position="20"/>
        <end position="156"/>
    </location>
</feature>
<dbReference type="SUPFAM" id="SSF52833">
    <property type="entry name" value="Thioredoxin-like"/>
    <property type="match status" value="1"/>
</dbReference>
<dbReference type="InterPro" id="IPR017937">
    <property type="entry name" value="Thioredoxin_CS"/>
</dbReference>
<dbReference type="EMBL" id="JAHESC010000002">
    <property type="protein sequence ID" value="MBT1685191.1"/>
    <property type="molecule type" value="Genomic_DNA"/>
</dbReference>
<evidence type="ECO:0000259" key="3">
    <source>
        <dbReference type="PROSITE" id="PS51352"/>
    </source>
</evidence>
<dbReference type="InterPro" id="IPR000866">
    <property type="entry name" value="AhpC/TSA"/>
</dbReference>
<dbReference type="PANTHER" id="PTHR42852">
    <property type="entry name" value="THIOL:DISULFIDE INTERCHANGE PROTEIN DSBE"/>
    <property type="match status" value="1"/>
</dbReference>
<dbReference type="GO" id="GO:0016209">
    <property type="term" value="F:antioxidant activity"/>
    <property type="evidence" value="ECO:0007669"/>
    <property type="project" value="InterPro"/>
</dbReference>
<dbReference type="InterPro" id="IPR013766">
    <property type="entry name" value="Thioredoxin_domain"/>
</dbReference>
<reference evidence="4 5" key="1">
    <citation type="submission" date="2021-05" db="EMBL/GenBank/DDBJ databases">
        <title>A Polyphasic approach of four new species of the genus Ohtaekwangia: Ohtaekwangia histidinii sp. nov., Ohtaekwangia cretensis sp. nov., Ohtaekwangia indiensis sp. nov., Ohtaekwangia reichenbachii sp. nov. from diverse environment.</title>
        <authorList>
            <person name="Octaviana S."/>
        </authorList>
    </citation>
    <scope>NUCLEOTIDE SEQUENCE [LARGE SCALE GENOMIC DNA]</scope>
    <source>
        <strain evidence="4 5">PWU37</strain>
    </source>
</reference>
<dbReference type="RefSeq" id="WP_254088446.1">
    <property type="nucleotide sequence ID" value="NZ_JAHESC010000002.1"/>
</dbReference>
<evidence type="ECO:0000256" key="1">
    <source>
        <dbReference type="ARBA" id="ARBA00023284"/>
    </source>
</evidence>
<protein>
    <submittedName>
        <fullName evidence="4">TlpA family protein disulfide reductase</fullName>
    </submittedName>
</protein>